<dbReference type="Proteomes" id="UP001175261">
    <property type="component" value="Unassembled WGS sequence"/>
</dbReference>
<gene>
    <name evidence="1" type="ORF">NLU13_1068</name>
</gene>
<organism evidence="1 2">
    <name type="scientific">Sarocladium strictum</name>
    <name type="common">Black bundle disease fungus</name>
    <name type="synonym">Acremonium strictum</name>
    <dbReference type="NCBI Taxonomy" id="5046"/>
    <lineage>
        <taxon>Eukaryota</taxon>
        <taxon>Fungi</taxon>
        <taxon>Dikarya</taxon>
        <taxon>Ascomycota</taxon>
        <taxon>Pezizomycotina</taxon>
        <taxon>Sordariomycetes</taxon>
        <taxon>Hypocreomycetidae</taxon>
        <taxon>Hypocreales</taxon>
        <taxon>Sarocladiaceae</taxon>
        <taxon>Sarocladium</taxon>
    </lineage>
</organism>
<accession>A0AA39GQ87</accession>
<dbReference type="Pfam" id="PF09797">
    <property type="entry name" value="NatB_MDM20"/>
    <property type="match status" value="1"/>
</dbReference>
<comment type="caution">
    <text evidence="1">The sequence shown here is derived from an EMBL/GenBank/DDBJ whole genome shotgun (WGS) entry which is preliminary data.</text>
</comment>
<evidence type="ECO:0000313" key="2">
    <source>
        <dbReference type="Proteomes" id="UP001175261"/>
    </source>
</evidence>
<reference evidence="1" key="1">
    <citation type="submission" date="2022-10" db="EMBL/GenBank/DDBJ databases">
        <title>Determination and structural analysis of whole genome sequence of Sarocladium strictum F4-1.</title>
        <authorList>
            <person name="Hu L."/>
            <person name="Jiang Y."/>
        </authorList>
    </citation>
    <scope>NUCLEOTIDE SEQUENCE</scope>
    <source>
        <strain evidence="1">F4-1</strain>
    </source>
</reference>
<name>A0AA39GQ87_SARSR</name>
<proteinExistence type="predicted"/>
<protein>
    <submittedName>
        <fullName evidence="1">Uncharacterized protein</fullName>
    </submittedName>
</protein>
<dbReference type="EMBL" id="JAPDFR010000001">
    <property type="protein sequence ID" value="KAK0391568.1"/>
    <property type="molecule type" value="Genomic_DNA"/>
</dbReference>
<evidence type="ECO:0000313" key="1">
    <source>
        <dbReference type="EMBL" id="KAK0391568.1"/>
    </source>
</evidence>
<keyword evidence="2" id="KW-1185">Reference proteome</keyword>
<sequence>MPRTRPPIKSGVDLQLQSACSEGNWLVALRLAEKRMRTSKDSYFEILKVCAESQLDDPSTRFAAVAAAWQYAKDGTVIKDVDALDLLEWACQDHLPECDFQETLGTLRARAVKAGLKQKAEAVRCFESCLMHWDLINAQQIAAMMDRTYPQERRFMFWNIVVTHMLSIDSQSPAEKKKLYGMLAQKQIERAAQSAQDNANDAATPAARTVQSEEEILLLYEVVEKHGTSDDLSKLLASPLLGPVPQFLKGRKELLMRTLRRHQRNKEWRAIFDLCQQCLTGGDEKTEEPNYLAADWSILQQFIEAASHLESVKPTAVSTVRTLLLKFAKSTSLRPIYRRNILLARLAAVFTLSPTEGADAKDDGSVSLRLSEIVAYLKDQVLNSACFDDVKAFMEKLDDSGLQWLVNKLHEQLRSNPEDDRRASAVELLLLKMRYYVCTCRLFDVQASSGGIQRTCKICRTSVSATLCHGCLQRIIEDAMHRYQELSKSVNTQRSGILSDLAILVALCYVDTAEISSKPQKTDSHAVQTLYRAVAILEEQLQESPKDSVILLLLVQLHLRIGSAYRARVLWADLGVKRTIVDCIAPILYDRLSTISPSMLARSDKLGYELSECVSSHYEVSLKTRMPRRLIDAIEAESYSSVLQIPVYIENLRTGCTRAMSLVEEARTARLLDGPGGRVLNDPRYSEASDNVHLCETIDFGSYPSWAAYDRQPVYKQLQLGPSLTNSRSHLSLLSEAFLEVLNYKAPPVYKVAANNDPTFVLEKISQIGNSLSTFILSSQDTTTEAETIYYNLLSLLSGLITLSATLDRASAEETLPDLIQSAQVALESLKSLLSIVSGPDLQSSSIKLSNLHGLTIARDSAQATRLACQWILSQNEREKGRDRSGQSGLPKEAVAQFKSLQALSEDLSNFGKTWTSSLQNVVASSRFQEEVRNALSEDSLKSLDTSKTTGLLIESWRTTLKGWQNVRWD</sequence>
<dbReference type="AlphaFoldDB" id="A0AA39GQ87"/>
<dbReference type="InterPro" id="IPR019183">
    <property type="entry name" value="NAA25_NatB_aux_su"/>
</dbReference>